<dbReference type="PANTHER" id="PTHR21331">
    <property type="entry name" value="BRCA1-ASSOCIATED ATM ACTIVATOR 1"/>
    <property type="match status" value="1"/>
</dbReference>
<evidence type="ECO:0000313" key="3">
    <source>
        <dbReference type="EMBL" id="RZC33916.1"/>
    </source>
</evidence>
<comment type="caution">
    <text evidence="3">The sequence shown here is derived from an EMBL/GenBank/DDBJ whole genome shotgun (WGS) entry which is preliminary data.</text>
</comment>
<gene>
    <name evidence="3" type="ORF">BDFB_014214</name>
</gene>
<accession>A0A482VMM9</accession>
<organism evidence="3 4">
    <name type="scientific">Asbolus verrucosus</name>
    <name type="common">Desert ironclad beetle</name>
    <dbReference type="NCBI Taxonomy" id="1661398"/>
    <lineage>
        <taxon>Eukaryota</taxon>
        <taxon>Metazoa</taxon>
        <taxon>Ecdysozoa</taxon>
        <taxon>Arthropoda</taxon>
        <taxon>Hexapoda</taxon>
        <taxon>Insecta</taxon>
        <taxon>Pterygota</taxon>
        <taxon>Neoptera</taxon>
        <taxon>Endopterygota</taxon>
        <taxon>Coleoptera</taxon>
        <taxon>Polyphaga</taxon>
        <taxon>Cucujiformia</taxon>
        <taxon>Tenebrionidae</taxon>
        <taxon>Pimeliinae</taxon>
        <taxon>Asbolus</taxon>
    </lineage>
</organism>
<dbReference type="GO" id="GO:0006974">
    <property type="term" value="P:DNA damage response"/>
    <property type="evidence" value="ECO:0007669"/>
    <property type="project" value="InterPro"/>
</dbReference>
<name>A0A482VMM9_ASBVE</name>
<sequence length="333" mass="38423">MPVAQNEGFVFDFKRVMFIMQFLELHVSVASNNYNEASAKCSVQKLMNVFVSNISKGHFEDFLKFCNFGQLYWSLMGSKIPCCKEDKNNEAIAFANELMLLKLLPNFYFILKYCRIAIPDLEVLLIDELRDDFIQKILKTGYERTCRICYVWRDYLTMQVDLFDISLKSLLYTIHSRKYFSKERAVLAFQALIYTLKDFTFIIKEDPAKIEIFINQVSYFSSLFDVLAILIEEFSITWKDSFEAIDVIAVSFDFLSLPNWPAQVVVKTLKLINIAIAKYMSPNLALLVDSATDSTVALLGPLLYLKLRDDEPKVKETALDVVCTISRMSNISK</sequence>
<dbReference type="AlphaFoldDB" id="A0A482VMM9"/>
<dbReference type="GO" id="GO:0005634">
    <property type="term" value="C:nucleus"/>
    <property type="evidence" value="ECO:0007669"/>
    <property type="project" value="TreeGrafter"/>
</dbReference>
<dbReference type="GO" id="GO:0008283">
    <property type="term" value="P:cell population proliferation"/>
    <property type="evidence" value="ECO:0007669"/>
    <property type="project" value="InterPro"/>
</dbReference>
<comment type="subcellular location">
    <subcellularLocation>
        <location evidence="1">Cytoplasm</location>
    </subcellularLocation>
</comment>
<dbReference type="EMBL" id="QDEB01084590">
    <property type="protein sequence ID" value="RZC33916.1"/>
    <property type="molecule type" value="Genomic_DNA"/>
</dbReference>
<protein>
    <submittedName>
        <fullName evidence="3">Uncharacterized protein</fullName>
    </submittedName>
</protein>
<keyword evidence="4" id="KW-1185">Reference proteome</keyword>
<keyword evidence="2" id="KW-0963">Cytoplasm</keyword>
<dbReference type="InterPro" id="IPR038904">
    <property type="entry name" value="BRAT1"/>
</dbReference>
<dbReference type="PANTHER" id="PTHR21331:SF2">
    <property type="entry name" value="BRCA1-ASSOCIATED ATM ACTIVATOR 1"/>
    <property type="match status" value="1"/>
</dbReference>
<dbReference type="OrthoDB" id="10057956at2759"/>
<dbReference type="Proteomes" id="UP000292052">
    <property type="component" value="Unassembled WGS sequence"/>
</dbReference>
<proteinExistence type="predicted"/>
<evidence type="ECO:0000256" key="2">
    <source>
        <dbReference type="ARBA" id="ARBA00022490"/>
    </source>
</evidence>
<evidence type="ECO:0000256" key="1">
    <source>
        <dbReference type="ARBA" id="ARBA00004496"/>
    </source>
</evidence>
<dbReference type="GO" id="GO:0005737">
    <property type="term" value="C:cytoplasm"/>
    <property type="evidence" value="ECO:0007669"/>
    <property type="project" value="UniProtKB-SubCell"/>
</dbReference>
<reference evidence="3 4" key="1">
    <citation type="submission" date="2017-03" db="EMBL/GenBank/DDBJ databases">
        <title>Genome of the blue death feigning beetle - Asbolus verrucosus.</title>
        <authorList>
            <person name="Rider S.D."/>
        </authorList>
    </citation>
    <scope>NUCLEOTIDE SEQUENCE [LARGE SCALE GENOMIC DNA]</scope>
    <source>
        <strain evidence="3">Butters</strain>
        <tissue evidence="3">Head and leg muscle</tissue>
    </source>
</reference>
<evidence type="ECO:0000313" key="4">
    <source>
        <dbReference type="Proteomes" id="UP000292052"/>
    </source>
</evidence>